<dbReference type="PROSITE" id="PS00138">
    <property type="entry name" value="SUBTILASE_SER"/>
    <property type="match status" value="1"/>
</dbReference>
<dbReference type="CDD" id="cd07484">
    <property type="entry name" value="Peptidases_S8_Thermitase_like"/>
    <property type="match status" value="1"/>
</dbReference>
<feature type="transmembrane region" description="Helical" evidence="9">
    <location>
        <begin position="489"/>
        <end position="512"/>
    </location>
</feature>
<feature type="transmembrane region" description="Helical" evidence="9">
    <location>
        <begin position="569"/>
        <end position="587"/>
    </location>
</feature>
<evidence type="ECO:0000256" key="6">
    <source>
        <dbReference type="ARBA" id="ARBA00022825"/>
    </source>
</evidence>
<dbReference type="EMBL" id="QFQP01000003">
    <property type="protein sequence ID" value="PZR16668.1"/>
    <property type="molecule type" value="Genomic_DNA"/>
</dbReference>
<keyword evidence="9" id="KW-0472">Membrane</keyword>
<dbReference type="InterPro" id="IPR050131">
    <property type="entry name" value="Peptidase_S8_subtilisin-like"/>
</dbReference>
<keyword evidence="6 7" id="KW-0720">Serine protease</keyword>
<comment type="similarity">
    <text evidence="2 7 8">Belongs to the peptidase S8 family.</text>
</comment>
<dbReference type="InterPro" id="IPR034084">
    <property type="entry name" value="Thermitase-like_dom"/>
</dbReference>
<keyword evidence="9" id="KW-1133">Transmembrane helix</keyword>
<feature type="active site" description="Charge relay system" evidence="7">
    <location>
        <position position="367"/>
    </location>
</feature>
<evidence type="ECO:0000256" key="7">
    <source>
        <dbReference type="PROSITE-ProRule" id="PRU01240"/>
    </source>
</evidence>
<dbReference type="PANTHER" id="PTHR43806:SF11">
    <property type="entry name" value="CEREVISIN-RELATED"/>
    <property type="match status" value="1"/>
</dbReference>
<keyword evidence="3" id="KW-0964">Secreted</keyword>
<dbReference type="PRINTS" id="PR00723">
    <property type="entry name" value="SUBTILISIN"/>
</dbReference>
<organism evidence="11 12">
    <name type="scientific">Archangium gephyra</name>
    <dbReference type="NCBI Taxonomy" id="48"/>
    <lineage>
        <taxon>Bacteria</taxon>
        <taxon>Pseudomonadati</taxon>
        <taxon>Myxococcota</taxon>
        <taxon>Myxococcia</taxon>
        <taxon>Myxococcales</taxon>
        <taxon>Cystobacterineae</taxon>
        <taxon>Archangiaceae</taxon>
        <taxon>Archangium</taxon>
    </lineage>
</organism>
<dbReference type="PIRSF" id="PIRSF037851">
    <property type="entry name" value="Subtilisin_cyano"/>
    <property type="match status" value="1"/>
</dbReference>
<evidence type="ECO:0000256" key="5">
    <source>
        <dbReference type="ARBA" id="ARBA00022801"/>
    </source>
</evidence>
<dbReference type="GO" id="GO:0006508">
    <property type="term" value="P:proteolysis"/>
    <property type="evidence" value="ECO:0007669"/>
    <property type="project" value="UniProtKB-KW"/>
</dbReference>
<sequence>MRKLLIATLAVTLAACARDAAKDREVDLSRPSYVMADLPDDPAARVPGRIVVDFVDGTTKAEFDAIETDWGIDLEFNSQEEGPQSAITVGAYEGDLDELLTKIRANPKVEAAEPLMEVKSSFVPNDPMYPAQWNLKLINMEKAWEISRGKGVVVAVLDTGIAWENHDDFVQVPDLGSQKFKSGWDFVNDDAHANDDHGHGTHVAGTIAQATNNGEGVAGVAFEATLMPVKVLDHFGSGNTADIADAIRWAADNGAQVINMSLGGGGRSAVMENAVTYARAKGVVVVCAAGNGGRGVVEYPAAYPGSFAVAAVGPDGLKAPYSSWGKELDIAAPGGNKSQGEAAGVVQNTIDPQDLSQAVYASYQGTSMATPHVAGVAALLIAAGAKTPDQVEKAIIISARPAAGTRGWSDQYGHGLIDAEGALKALKKARAADVNELLPPEAQLAIERPAVNDVSVYSYRATNWTVFAWAAAFLAFVLLTLGRKERPGFLNVLVTPGFLVPMLLATVGAFFVQKFADPNAVTAAITLPLPDWLNRIIFGRGATANPLVYSALLPGVLGLFAVKWKGLRPVVGGLAIGFAAILGYALWSHAPALAWLPFTFLAIPWLALNGIICLFIARAMLKKAS</sequence>
<dbReference type="PROSITE" id="PS51892">
    <property type="entry name" value="SUBTILASE"/>
    <property type="match status" value="1"/>
</dbReference>
<dbReference type="InterPro" id="IPR036852">
    <property type="entry name" value="Peptidase_S8/S53_dom_sf"/>
</dbReference>
<feature type="domain" description="Peptidase S8/S53" evidence="10">
    <location>
        <begin position="149"/>
        <end position="415"/>
    </location>
</feature>
<evidence type="ECO:0000313" key="11">
    <source>
        <dbReference type="EMBL" id="PZR16668.1"/>
    </source>
</evidence>
<accession>A0A2W5V5P0</accession>
<proteinExistence type="inferred from homology"/>
<dbReference type="Proteomes" id="UP000249061">
    <property type="component" value="Unassembled WGS sequence"/>
</dbReference>
<feature type="transmembrane region" description="Helical" evidence="9">
    <location>
        <begin position="464"/>
        <end position="482"/>
    </location>
</feature>
<dbReference type="Pfam" id="PF00082">
    <property type="entry name" value="Peptidase_S8"/>
    <property type="match status" value="1"/>
</dbReference>
<keyword evidence="4 7" id="KW-0645">Protease</keyword>
<dbReference type="Gene3D" id="3.40.50.200">
    <property type="entry name" value="Peptidase S8/S53 domain"/>
    <property type="match status" value="1"/>
</dbReference>
<evidence type="ECO:0000256" key="4">
    <source>
        <dbReference type="ARBA" id="ARBA00022670"/>
    </source>
</evidence>
<evidence type="ECO:0000256" key="9">
    <source>
        <dbReference type="SAM" id="Phobius"/>
    </source>
</evidence>
<evidence type="ECO:0000313" key="12">
    <source>
        <dbReference type="Proteomes" id="UP000249061"/>
    </source>
</evidence>
<dbReference type="InterPro" id="IPR023827">
    <property type="entry name" value="Peptidase_S8_Asp-AS"/>
</dbReference>
<reference evidence="11 12" key="1">
    <citation type="submission" date="2017-08" db="EMBL/GenBank/DDBJ databases">
        <title>Infants hospitalized years apart are colonized by the same room-sourced microbial strains.</title>
        <authorList>
            <person name="Brooks B."/>
            <person name="Olm M.R."/>
            <person name="Firek B.A."/>
            <person name="Baker R."/>
            <person name="Thomas B.C."/>
            <person name="Morowitz M.J."/>
            <person name="Banfield J.F."/>
        </authorList>
    </citation>
    <scope>NUCLEOTIDE SEQUENCE [LARGE SCALE GENOMIC DNA]</scope>
    <source>
        <strain evidence="11">S2_003_000_R2_14</strain>
    </source>
</reference>
<dbReference type="PANTHER" id="PTHR43806">
    <property type="entry name" value="PEPTIDASE S8"/>
    <property type="match status" value="1"/>
</dbReference>
<dbReference type="InterPro" id="IPR017295">
    <property type="entry name" value="Pept_S8A_subtilisin_cyanobac-1"/>
</dbReference>
<dbReference type="AlphaFoldDB" id="A0A2W5V5P0"/>
<feature type="active site" description="Charge relay system" evidence="7">
    <location>
        <position position="199"/>
    </location>
</feature>
<dbReference type="InterPro" id="IPR023828">
    <property type="entry name" value="Peptidase_S8_Ser-AS"/>
</dbReference>
<name>A0A2W5V5P0_9BACT</name>
<evidence type="ECO:0000256" key="2">
    <source>
        <dbReference type="ARBA" id="ARBA00011073"/>
    </source>
</evidence>
<protein>
    <submittedName>
        <fullName evidence="11">Peptidase S8</fullName>
    </submittedName>
</protein>
<evidence type="ECO:0000256" key="3">
    <source>
        <dbReference type="ARBA" id="ARBA00022525"/>
    </source>
</evidence>
<dbReference type="PROSITE" id="PS00136">
    <property type="entry name" value="SUBTILASE_ASP"/>
    <property type="match status" value="1"/>
</dbReference>
<keyword evidence="9" id="KW-0812">Transmembrane</keyword>
<feature type="transmembrane region" description="Helical" evidence="9">
    <location>
        <begin position="593"/>
        <end position="617"/>
    </location>
</feature>
<dbReference type="GO" id="GO:0005576">
    <property type="term" value="C:extracellular region"/>
    <property type="evidence" value="ECO:0007669"/>
    <property type="project" value="UniProtKB-SubCell"/>
</dbReference>
<evidence type="ECO:0000259" key="10">
    <source>
        <dbReference type="Pfam" id="PF00082"/>
    </source>
</evidence>
<dbReference type="PROSITE" id="PS51257">
    <property type="entry name" value="PROKAR_LIPOPROTEIN"/>
    <property type="match status" value="1"/>
</dbReference>
<keyword evidence="5 7" id="KW-0378">Hydrolase</keyword>
<feature type="active site" description="Charge relay system" evidence="7">
    <location>
        <position position="158"/>
    </location>
</feature>
<dbReference type="GO" id="GO:0004252">
    <property type="term" value="F:serine-type endopeptidase activity"/>
    <property type="evidence" value="ECO:0007669"/>
    <property type="project" value="UniProtKB-UniRule"/>
</dbReference>
<comment type="subcellular location">
    <subcellularLocation>
        <location evidence="1">Secreted</location>
    </subcellularLocation>
</comment>
<evidence type="ECO:0000256" key="1">
    <source>
        <dbReference type="ARBA" id="ARBA00004613"/>
    </source>
</evidence>
<dbReference type="SUPFAM" id="SSF52743">
    <property type="entry name" value="Subtilisin-like"/>
    <property type="match status" value="1"/>
</dbReference>
<feature type="transmembrane region" description="Helical" evidence="9">
    <location>
        <begin position="537"/>
        <end position="562"/>
    </location>
</feature>
<dbReference type="InterPro" id="IPR015500">
    <property type="entry name" value="Peptidase_S8_subtilisin-rel"/>
</dbReference>
<comment type="caution">
    <text evidence="11">The sequence shown here is derived from an EMBL/GenBank/DDBJ whole genome shotgun (WGS) entry which is preliminary data.</text>
</comment>
<gene>
    <name evidence="11" type="ORF">DI536_05800</name>
</gene>
<dbReference type="InterPro" id="IPR000209">
    <property type="entry name" value="Peptidase_S8/S53_dom"/>
</dbReference>
<evidence type="ECO:0000256" key="8">
    <source>
        <dbReference type="RuleBase" id="RU003355"/>
    </source>
</evidence>